<dbReference type="InParanoid" id="A0A317XM01"/>
<keyword evidence="5" id="KW-1185">Reference proteome</keyword>
<feature type="compositionally biased region" description="Polar residues" evidence="1">
    <location>
        <begin position="72"/>
        <end position="91"/>
    </location>
</feature>
<dbReference type="AlphaFoldDB" id="A0A317XM01"/>
<feature type="non-terminal residue" evidence="4">
    <location>
        <position position="159"/>
    </location>
</feature>
<dbReference type="STRING" id="1882483.A0A317XM01"/>
<evidence type="ECO:0000259" key="3">
    <source>
        <dbReference type="Pfam" id="PF11786"/>
    </source>
</evidence>
<feature type="compositionally biased region" description="Basic and acidic residues" evidence="1">
    <location>
        <begin position="38"/>
        <end position="49"/>
    </location>
</feature>
<dbReference type="OrthoDB" id="295274at2759"/>
<feature type="domain" description="Transcription factor Aft1 HRA" evidence="3">
    <location>
        <begin position="109"/>
        <end position="159"/>
    </location>
</feature>
<dbReference type="InterPro" id="IPR021755">
    <property type="entry name" value="TF_Aft1_HRA"/>
</dbReference>
<feature type="non-terminal residue" evidence="4">
    <location>
        <position position="1"/>
    </location>
</feature>
<organism evidence="4 5">
    <name type="scientific">Testicularia cyperi</name>
    <dbReference type="NCBI Taxonomy" id="1882483"/>
    <lineage>
        <taxon>Eukaryota</taxon>
        <taxon>Fungi</taxon>
        <taxon>Dikarya</taxon>
        <taxon>Basidiomycota</taxon>
        <taxon>Ustilaginomycotina</taxon>
        <taxon>Ustilaginomycetes</taxon>
        <taxon>Ustilaginales</taxon>
        <taxon>Anthracoideaceae</taxon>
        <taxon>Testicularia</taxon>
    </lineage>
</organism>
<feature type="compositionally biased region" description="Polar residues" evidence="1">
    <location>
        <begin position="135"/>
        <end position="159"/>
    </location>
</feature>
<accession>A0A317XM01</accession>
<dbReference type="InterPro" id="IPR020956">
    <property type="entry name" value="TF_Aft1_OSM"/>
</dbReference>
<proteinExistence type="predicted"/>
<dbReference type="Proteomes" id="UP000246740">
    <property type="component" value="Unassembled WGS sequence"/>
</dbReference>
<name>A0A317XM01_9BASI</name>
<feature type="compositionally biased region" description="Polar residues" evidence="1">
    <location>
        <begin position="101"/>
        <end position="123"/>
    </location>
</feature>
<gene>
    <name evidence="4" type="ORF">BCV70DRAFT_153498</name>
</gene>
<protein>
    <submittedName>
        <fullName evidence="4">Uncharacterized protein</fullName>
    </submittedName>
</protein>
<evidence type="ECO:0000313" key="5">
    <source>
        <dbReference type="Proteomes" id="UP000246740"/>
    </source>
</evidence>
<evidence type="ECO:0000256" key="1">
    <source>
        <dbReference type="SAM" id="MobiDB-lite"/>
    </source>
</evidence>
<dbReference type="EMBL" id="KZ819198">
    <property type="protein sequence ID" value="PWY98408.1"/>
    <property type="molecule type" value="Genomic_DNA"/>
</dbReference>
<dbReference type="Pfam" id="PF11785">
    <property type="entry name" value="Aft1_OSA"/>
    <property type="match status" value="1"/>
</dbReference>
<feature type="compositionally biased region" description="Polar residues" evidence="1">
    <location>
        <begin position="50"/>
        <end position="59"/>
    </location>
</feature>
<feature type="region of interest" description="Disordered" evidence="1">
    <location>
        <begin position="1"/>
        <end position="159"/>
    </location>
</feature>
<dbReference type="Pfam" id="PF11786">
    <property type="entry name" value="Aft1_HRA"/>
    <property type="match status" value="1"/>
</dbReference>
<reference evidence="4 5" key="1">
    <citation type="journal article" date="2018" name="Mol. Biol. Evol.">
        <title>Broad Genomic Sampling Reveals a Smut Pathogenic Ancestry of the Fungal Clade Ustilaginomycotina.</title>
        <authorList>
            <person name="Kijpornyongpan T."/>
            <person name="Mondo S.J."/>
            <person name="Barry K."/>
            <person name="Sandor L."/>
            <person name="Lee J."/>
            <person name="Lipzen A."/>
            <person name="Pangilinan J."/>
            <person name="LaButti K."/>
            <person name="Hainaut M."/>
            <person name="Henrissat B."/>
            <person name="Grigoriev I.V."/>
            <person name="Spatafora J.W."/>
            <person name="Aime M.C."/>
        </authorList>
    </citation>
    <scope>NUCLEOTIDE SEQUENCE [LARGE SCALE GENOMIC DNA]</scope>
    <source>
        <strain evidence="4 5">MCA 3645</strain>
    </source>
</reference>
<feature type="domain" description="Transcription factor Aft1 osmotic stress" evidence="2">
    <location>
        <begin position="14"/>
        <end position="33"/>
    </location>
</feature>
<sequence>PPAKPIRRASPTRSTAKHHLEPNPFEKSFSSGPTSSESVDRRSDLKNDTKPANVSTPPLSTRPGAAYRDRTYSASKTQASPSAARNETGTTPKPLLPPVASITSPAGETSQYPWSAGLTSSLRSGPLSPAMLAGPQSSHFDPNSFRTGFTPDLSNFKTG</sequence>
<evidence type="ECO:0000259" key="2">
    <source>
        <dbReference type="Pfam" id="PF11785"/>
    </source>
</evidence>
<evidence type="ECO:0000313" key="4">
    <source>
        <dbReference type="EMBL" id="PWY98408.1"/>
    </source>
</evidence>
<feature type="compositionally biased region" description="Polar residues" evidence="1">
    <location>
        <begin position="28"/>
        <end position="37"/>
    </location>
</feature>